<gene>
    <name evidence="4" type="primary">LOC116202919</name>
</gene>
<keyword evidence="3" id="KW-1185">Reference proteome</keyword>
<dbReference type="CDD" id="cd20544">
    <property type="entry name" value="CYCLIN_AtCycD-like_rpt2"/>
    <property type="match status" value="1"/>
</dbReference>
<protein>
    <submittedName>
        <fullName evidence="4">Cyclin-D5-1-like</fullName>
    </submittedName>
</protein>
<dbReference type="OrthoDB" id="5590282at2759"/>
<evidence type="ECO:0000256" key="1">
    <source>
        <dbReference type="ARBA" id="ARBA00022618"/>
    </source>
</evidence>
<evidence type="ECO:0000256" key="2">
    <source>
        <dbReference type="ARBA" id="ARBA00023306"/>
    </source>
</evidence>
<reference evidence="3" key="1">
    <citation type="journal article" date="2020" name="Plant Biotechnol. J.">
        <title>The pomegranate (Punica granatum L.) draft genome dissects genetic divergence between soft- and hard-seeded cultivars.</title>
        <authorList>
            <person name="Luo X."/>
            <person name="Li H."/>
            <person name="Wu Z."/>
            <person name="Yao W."/>
            <person name="Zhao P."/>
            <person name="Cao D."/>
            <person name="Yu H."/>
            <person name="Li K."/>
            <person name="Poudel K."/>
            <person name="Zhao D."/>
            <person name="Zhang F."/>
            <person name="Xia X."/>
            <person name="Chen L."/>
            <person name="Wang Q."/>
            <person name="Jing D."/>
            <person name="Cao S."/>
        </authorList>
    </citation>
    <scope>NUCLEOTIDE SEQUENCE [LARGE SCALE GENOMIC DNA]</scope>
    <source>
        <strain evidence="3">cv. Tunisia</strain>
    </source>
</reference>
<keyword evidence="2" id="KW-0131">Cell cycle</keyword>
<organism evidence="3 4">
    <name type="scientific">Punica granatum</name>
    <name type="common">Pomegranate</name>
    <dbReference type="NCBI Taxonomy" id="22663"/>
    <lineage>
        <taxon>Eukaryota</taxon>
        <taxon>Viridiplantae</taxon>
        <taxon>Streptophyta</taxon>
        <taxon>Embryophyta</taxon>
        <taxon>Tracheophyta</taxon>
        <taxon>Spermatophyta</taxon>
        <taxon>Magnoliopsida</taxon>
        <taxon>eudicotyledons</taxon>
        <taxon>Gunneridae</taxon>
        <taxon>Pentapetalae</taxon>
        <taxon>rosids</taxon>
        <taxon>malvids</taxon>
        <taxon>Myrtales</taxon>
        <taxon>Lythraceae</taxon>
        <taxon>Punica</taxon>
    </lineage>
</organism>
<name>A0A6P8D7E9_PUNGR</name>
<accession>A0A6P8D7E9</accession>
<dbReference type="AlphaFoldDB" id="A0A6P8D7E9"/>
<dbReference type="GeneID" id="116202919"/>
<dbReference type="InterPro" id="IPR039361">
    <property type="entry name" value="Cyclin"/>
</dbReference>
<reference evidence="4" key="2">
    <citation type="submission" date="2025-08" db="UniProtKB">
        <authorList>
            <consortium name="RefSeq"/>
        </authorList>
    </citation>
    <scope>IDENTIFICATION</scope>
    <source>
        <tissue evidence="4">Leaf</tissue>
    </source>
</reference>
<dbReference type="SUPFAM" id="SSF47954">
    <property type="entry name" value="Cyclin-like"/>
    <property type="match status" value="1"/>
</dbReference>
<evidence type="ECO:0000313" key="4">
    <source>
        <dbReference type="RefSeq" id="XP_031390419.1"/>
    </source>
</evidence>
<dbReference type="RefSeq" id="XP_031390419.1">
    <property type="nucleotide sequence ID" value="XM_031534559.1"/>
</dbReference>
<dbReference type="InterPro" id="IPR036915">
    <property type="entry name" value="Cyclin-like_sf"/>
</dbReference>
<dbReference type="GO" id="GO:0051301">
    <property type="term" value="P:cell division"/>
    <property type="evidence" value="ECO:0007669"/>
    <property type="project" value="UniProtKB-KW"/>
</dbReference>
<dbReference type="Proteomes" id="UP000515151">
    <property type="component" value="Chromosome 1"/>
</dbReference>
<proteinExistence type="predicted"/>
<dbReference type="PANTHER" id="PTHR10177">
    <property type="entry name" value="CYCLINS"/>
    <property type="match status" value="1"/>
</dbReference>
<keyword evidence="1" id="KW-0132">Cell division</keyword>
<sequence>MDQENDIAALQEAVRLEDDQYLQSLLQKEISCAQQHFKWAHKEAMSWIEPKTDPWLLRTEAAASLVLAAKMEGEARNPPLLQVFSEEYYSSLPDAMIEAELLVLKRLQWRLQFVTPHTFIPYLVRKFLKDKNHPAYDSIVSRAKGNIYDLVKEINLAEFHPSSIAGAAVLGAWRDHTARRSMENELINGYAKRLHLDIEDIGKCYRALKEMRRHETAVGQNYYHN</sequence>
<evidence type="ECO:0000313" key="3">
    <source>
        <dbReference type="Proteomes" id="UP000515151"/>
    </source>
</evidence>
<dbReference type="Gene3D" id="1.10.472.10">
    <property type="entry name" value="Cyclin-like"/>
    <property type="match status" value="1"/>
</dbReference>